<dbReference type="OrthoDB" id="1645614at2"/>
<organism evidence="3 4">
    <name type="scientific">Natranaerobius trueperi</name>
    <dbReference type="NCBI Taxonomy" id="759412"/>
    <lineage>
        <taxon>Bacteria</taxon>
        <taxon>Bacillati</taxon>
        <taxon>Bacillota</taxon>
        <taxon>Clostridia</taxon>
        <taxon>Natranaerobiales</taxon>
        <taxon>Natranaerobiaceae</taxon>
        <taxon>Natranaerobius</taxon>
    </lineage>
</organism>
<feature type="transmembrane region" description="Helical" evidence="1">
    <location>
        <begin position="160"/>
        <end position="186"/>
    </location>
</feature>
<reference evidence="3 4" key="1">
    <citation type="submission" date="2017-06" db="EMBL/GenBank/DDBJ databases">
        <title>Draft Genome Sequence of Natranaerobius trueperi halophilic, alkalithermophilic bacteria from soda lakes.</title>
        <authorList>
            <person name="Zhao B."/>
        </authorList>
    </citation>
    <scope>NUCLEOTIDE SEQUENCE [LARGE SCALE GENOMIC DNA]</scope>
    <source>
        <strain evidence="3 4">DSM 18760</strain>
    </source>
</reference>
<feature type="transmembrane region" description="Helical" evidence="1">
    <location>
        <begin position="192"/>
        <end position="214"/>
    </location>
</feature>
<evidence type="ECO:0000313" key="4">
    <source>
        <dbReference type="Proteomes" id="UP000214588"/>
    </source>
</evidence>
<keyword evidence="1" id="KW-1133">Transmembrane helix</keyword>
<protein>
    <recommendedName>
        <fullName evidence="2">Nucleoside transporter/FeoB GTPase Gate domain-containing protein</fullName>
    </recommendedName>
</protein>
<gene>
    <name evidence="3" type="ORF">CDO51_06080</name>
</gene>
<sequence>MKGGLVLSEEKVGAVGYIALILVIVFFSGVIGQTDALPEQLDILDFQAMLGNFGEVLGPDGEGTTTFRGEGGSAVRDGFLFSLWLVPTVVFALAIVEIAEHFNGLQAARKILSPLLRPLVGIPGQTGLAMIAGLQSTDAVGGMMKDLRDKGQITDREKTLMAAWSFSAGATITNALATGAVLYGLAELPAPMIVPLALMIIMKFFGANIMRLYLNKVDGKPQVERSDESGISQ</sequence>
<accession>A0A226BYE6</accession>
<dbReference type="Pfam" id="PF07670">
    <property type="entry name" value="Gate"/>
    <property type="match status" value="1"/>
</dbReference>
<keyword evidence="4" id="KW-1185">Reference proteome</keyword>
<name>A0A226BYE6_9FIRM</name>
<evidence type="ECO:0000313" key="3">
    <source>
        <dbReference type="EMBL" id="OWZ83951.1"/>
    </source>
</evidence>
<feature type="transmembrane region" description="Helical" evidence="1">
    <location>
        <begin position="79"/>
        <end position="99"/>
    </location>
</feature>
<dbReference type="EMBL" id="NIQC01000010">
    <property type="protein sequence ID" value="OWZ83951.1"/>
    <property type="molecule type" value="Genomic_DNA"/>
</dbReference>
<dbReference type="AlphaFoldDB" id="A0A226BYE6"/>
<comment type="caution">
    <text evidence="3">The sequence shown here is derived from an EMBL/GenBank/DDBJ whole genome shotgun (WGS) entry which is preliminary data.</text>
</comment>
<keyword evidence="1" id="KW-0812">Transmembrane</keyword>
<dbReference type="Proteomes" id="UP000214588">
    <property type="component" value="Unassembled WGS sequence"/>
</dbReference>
<keyword evidence="1" id="KW-0472">Membrane</keyword>
<feature type="transmembrane region" description="Helical" evidence="1">
    <location>
        <begin position="12"/>
        <end position="31"/>
    </location>
</feature>
<evidence type="ECO:0000256" key="1">
    <source>
        <dbReference type="SAM" id="Phobius"/>
    </source>
</evidence>
<proteinExistence type="predicted"/>
<evidence type="ECO:0000259" key="2">
    <source>
        <dbReference type="Pfam" id="PF07670"/>
    </source>
</evidence>
<dbReference type="InterPro" id="IPR011642">
    <property type="entry name" value="Gate_dom"/>
</dbReference>
<feature type="domain" description="Nucleoside transporter/FeoB GTPase Gate" evidence="2">
    <location>
        <begin position="83"/>
        <end position="171"/>
    </location>
</feature>